<name>B3R6Q6_CUPTR</name>
<dbReference type="KEGG" id="cti:RALTA_A2608"/>
<dbReference type="AlphaFoldDB" id="B3R6Q6"/>
<keyword evidence="4" id="KW-1185">Reference proteome</keyword>
<dbReference type="eggNOG" id="COG3437">
    <property type="taxonomic scope" value="Bacteria"/>
</dbReference>
<dbReference type="SUPFAM" id="SSF52172">
    <property type="entry name" value="CheY-like"/>
    <property type="match status" value="1"/>
</dbReference>
<dbReference type="InterPro" id="IPR011006">
    <property type="entry name" value="CheY-like_superfamily"/>
</dbReference>
<dbReference type="GO" id="GO:0000160">
    <property type="term" value="P:phosphorelay signal transduction system"/>
    <property type="evidence" value="ECO:0007669"/>
    <property type="project" value="InterPro"/>
</dbReference>
<reference evidence="3 4" key="1">
    <citation type="journal article" date="2008" name="Genome Res.">
        <title>Genome sequence of the beta-rhizobium Cupriavidus taiwanensis and comparative genomics of rhizobia.</title>
        <authorList>
            <person name="Amadou C."/>
            <person name="Pascal G."/>
            <person name="Mangenot S."/>
            <person name="Glew M."/>
            <person name="Bontemps C."/>
            <person name="Capela D."/>
            <person name="Carrere S."/>
            <person name="Cruveiller S."/>
            <person name="Dossat C."/>
            <person name="Lajus A."/>
            <person name="Marchetti M."/>
            <person name="Poinsot V."/>
            <person name="Rouy Z."/>
            <person name="Servin B."/>
            <person name="Saad M."/>
            <person name="Schenowitz C."/>
            <person name="Barbe V."/>
            <person name="Batut J."/>
            <person name="Medigue C."/>
            <person name="Masson-Boivin C."/>
        </authorList>
    </citation>
    <scope>NUCLEOTIDE SEQUENCE [LARGE SCALE GENOMIC DNA]</scope>
    <source>
        <strain evidence="4">DSM 17343 / BCRC 17206 / CCUG 44338 / CIP 107171 / LMG 19424 / R1</strain>
    </source>
</reference>
<dbReference type="EMBL" id="CU633749">
    <property type="protein sequence ID" value="CAQ70539.1"/>
    <property type="molecule type" value="Genomic_DNA"/>
</dbReference>
<evidence type="ECO:0000256" key="1">
    <source>
        <dbReference type="PROSITE-ProRule" id="PRU00169"/>
    </source>
</evidence>
<dbReference type="InterPro" id="IPR001789">
    <property type="entry name" value="Sig_transdc_resp-reg_receiver"/>
</dbReference>
<feature type="modified residue" description="4-aspartylphosphate" evidence="1">
    <location>
        <position position="121"/>
    </location>
</feature>
<protein>
    <submittedName>
        <fullName evidence="3">Response regulator receiver isolated domain</fullName>
    </submittedName>
</protein>
<evidence type="ECO:0000313" key="4">
    <source>
        <dbReference type="Proteomes" id="UP000001692"/>
    </source>
</evidence>
<dbReference type="Proteomes" id="UP000001692">
    <property type="component" value="Chromosome 1"/>
</dbReference>
<dbReference type="HOGENOM" id="CLU_070076_0_0_4"/>
<sequence>MPVPTPARRSMTFNPHDRNLSVFHHPVLTVLVDDSKSFIDSLAFQMDATRGVITFTDPREALQWIREAYATRFPGFLPVRVTHDDLTFLTERRTVQLDIDRIYRQIHDVNRFLQPGVVVVDYSMPQMDGLEFCQALQDLPCKTILLTGTADESIAVQGFNHGLIDRYVKKHDSNMVERLDQEIEAMQQAYFATLSRTLRELLTRHSFSFLSDPAMTERVRQLTARYGFVEYYLYPNPAGILLLTAQGHATLMVIETRAGLMTQVESAEAYDAPAALIEGLREGRLVPFFWPGNGMYTPACVDWEQYCLPAERCEGREEFFYALFDLPRHLLQEPVVSLQSFLADFSRNPDALTGRKRP</sequence>
<feature type="domain" description="Response regulatory" evidence="2">
    <location>
        <begin position="28"/>
        <end position="184"/>
    </location>
</feature>
<dbReference type="Gene3D" id="3.40.50.2300">
    <property type="match status" value="1"/>
</dbReference>
<dbReference type="CDD" id="cd00156">
    <property type="entry name" value="REC"/>
    <property type="match status" value="1"/>
</dbReference>
<dbReference type="PROSITE" id="PS50110">
    <property type="entry name" value="RESPONSE_REGULATORY"/>
    <property type="match status" value="1"/>
</dbReference>
<organism evidence="3 4">
    <name type="scientific">Cupriavidus taiwanensis (strain DSM 17343 / BCRC 17206 / CCUG 44338 / CIP 107171 / LMG 19424 / R1)</name>
    <name type="common">Ralstonia taiwanensis (strain LMG 19424)</name>
    <dbReference type="NCBI Taxonomy" id="977880"/>
    <lineage>
        <taxon>Bacteria</taxon>
        <taxon>Pseudomonadati</taxon>
        <taxon>Pseudomonadota</taxon>
        <taxon>Betaproteobacteria</taxon>
        <taxon>Burkholderiales</taxon>
        <taxon>Burkholderiaceae</taxon>
        <taxon>Cupriavidus</taxon>
    </lineage>
</organism>
<keyword evidence="1" id="KW-0597">Phosphoprotein</keyword>
<dbReference type="Pfam" id="PF00072">
    <property type="entry name" value="Response_reg"/>
    <property type="match status" value="1"/>
</dbReference>
<proteinExistence type="predicted"/>
<evidence type="ECO:0000313" key="3">
    <source>
        <dbReference type="EMBL" id="CAQ70539.1"/>
    </source>
</evidence>
<gene>
    <name evidence="3" type="ordered locus">RALTA_A2608</name>
</gene>
<accession>B3R6Q6</accession>
<evidence type="ECO:0000259" key="2">
    <source>
        <dbReference type="PROSITE" id="PS50110"/>
    </source>
</evidence>